<gene>
    <name evidence="5" type="primary">dapH</name>
    <name evidence="5" type="ORF">NCTC11429_01824</name>
</gene>
<dbReference type="Proteomes" id="UP000308196">
    <property type="component" value="Chromosome"/>
</dbReference>
<dbReference type="GO" id="GO:0047200">
    <property type="term" value="F:tetrahydrodipicolinate N-acetyltransferase activity"/>
    <property type="evidence" value="ECO:0007669"/>
    <property type="project" value="UniProtKB-EC"/>
</dbReference>
<evidence type="ECO:0000256" key="1">
    <source>
        <dbReference type="ARBA" id="ARBA00007274"/>
    </source>
</evidence>
<dbReference type="EMBL" id="LR590484">
    <property type="protein sequence ID" value="VTR37165.1"/>
    <property type="molecule type" value="Genomic_DNA"/>
</dbReference>
<keyword evidence="5" id="KW-0012">Acyltransferase</keyword>
<dbReference type="InterPro" id="IPR041561">
    <property type="entry name" value="PglD_N"/>
</dbReference>
<reference evidence="5 6" key="1">
    <citation type="submission" date="2019-05" db="EMBL/GenBank/DDBJ databases">
        <authorList>
            <consortium name="Pathogen Informatics"/>
        </authorList>
    </citation>
    <scope>NUCLEOTIDE SEQUENCE [LARGE SCALE GENOMIC DNA]</scope>
    <source>
        <strain evidence="5 6">NCTC11429</strain>
    </source>
</reference>
<dbReference type="InterPro" id="IPR001451">
    <property type="entry name" value="Hexapep"/>
</dbReference>
<feature type="active site" description="Proton acceptor" evidence="2">
    <location>
        <position position="136"/>
    </location>
</feature>
<dbReference type="InterPro" id="IPR050179">
    <property type="entry name" value="Trans_hexapeptide_repeat"/>
</dbReference>
<dbReference type="Gene3D" id="3.40.50.20">
    <property type="match status" value="1"/>
</dbReference>
<evidence type="ECO:0000256" key="2">
    <source>
        <dbReference type="PIRSR" id="PIRSR620019-1"/>
    </source>
</evidence>
<dbReference type="KEGG" id="stha:NCTC11429_01824"/>
<evidence type="ECO:0000259" key="4">
    <source>
        <dbReference type="Pfam" id="PF17836"/>
    </source>
</evidence>
<dbReference type="InterPro" id="IPR020019">
    <property type="entry name" value="AcTrfase_PglD-like"/>
</dbReference>
<dbReference type="Gene3D" id="2.160.10.10">
    <property type="entry name" value="Hexapeptide repeat proteins"/>
    <property type="match status" value="1"/>
</dbReference>
<dbReference type="AlphaFoldDB" id="A0A4U9UTF7"/>
<evidence type="ECO:0000313" key="6">
    <source>
        <dbReference type="Proteomes" id="UP000308196"/>
    </source>
</evidence>
<dbReference type="GeneID" id="78462570"/>
<organism evidence="5 6">
    <name type="scientific">Sphingobacterium thalpophilum</name>
    <dbReference type="NCBI Taxonomy" id="259"/>
    <lineage>
        <taxon>Bacteria</taxon>
        <taxon>Pseudomonadati</taxon>
        <taxon>Bacteroidota</taxon>
        <taxon>Sphingobacteriia</taxon>
        <taxon>Sphingobacteriales</taxon>
        <taxon>Sphingobacteriaceae</taxon>
        <taxon>Sphingobacterium</taxon>
    </lineage>
</organism>
<feature type="binding site" evidence="3">
    <location>
        <position position="69"/>
    </location>
    <ligand>
        <name>substrate</name>
    </ligand>
</feature>
<protein>
    <submittedName>
        <fullName evidence="5">2,3,4,5-tetrahydropyridine-2,6-dicarboxylate N-acetyltransferase</fullName>
        <ecNumber evidence="5">2.3.1.89</ecNumber>
    </submittedName>
</protein>
<dbReference type="InterPro" id="IPR011004">
    <property type="entry name" value="Trimer_LpxA-like_sf"/>
</dbReference>
<feature type="domain" description="PglD N-terminal" evidence="4">
    <location>
        <begin position="2"/>
        <end position="81"/>
    </location>
</feature>
<evidence type="ECO:0000256" key="3">
    <source>
        <dbReference type="PIRSR" id="PIRSR620019-2"/>
    </source>
</evidence>
<comment type="similarity">
    <text evidence="1">Belongs to the transferase hexapeptide repeat family.</text>
</comment>
<dbReference type="CDD" id="cd03360">
    <property type="entry name" value="LbH_AT_putative"/>
    <property type="match status" value="1"/>
</dbReference>
<sequence>MVIVGAGGFAKELLEVVLQTNPTREIAFYDDVTAAGPKLVFDQFPILKTQHELLAYFAQHGNNFVLGLGGGQNRKKLFDKISQWGGNLVSAIDTRATIGTFSHIGRGSTILSQACISNSAQIGNAALIYYHSKITHDCVLGDFVEISPGATLLGHVQIGELSQVGANATVLSHIKIGCNCLIGAGAVVTKDIPDNSIVAGVPGKIIRYKS</sequence>
<proteinExistence type="inferred from homology"/>
<dbReference type="RefSeq" id="WP_028071722.1">
    <property type="nucleotide sequence ID" value="NZ_LR590484.1"/>
</dbReference>
<dbReference type="EC" id="2.3.1.89" evidence="5"/>
<dbReference type="SUPFAM" id="SSF51161">
    <property type="entry name" value="Trimeric LpxA-like enzymes"/>
    <property type="match status" value="1"/>
</dbReference>
<dbReference type="NCBIfam" id="TIGR03570">
    <property type="entry name" value="NeuD_NnaD"/>
    <property type="match status" value="1"/>
</dbReference>
<evidence type="ECO:0000313" key="5">
    <source>
        <dbReference type="EMBL" id="VTR37165.1"/>
    </source>
</evidence>
<feature type="site" description="Increases basicity of active site His" evidence="2">
    <location>
        <position position="137"/>
    </location>
</feature>
<dbReference type="STRING" id="1123265.GCA_000686625_00694"/>
<dbReference type="Pfam" id="PF00132">
    <property type="entry name" value="Hexapep"/>
    <property type="match status" value="1"/>
</dbReference>
<name>A0A4U9UTF7_9SPHI</name>
<keyword evidence="5" id="KW-0808">Transferase</keyword>
<dbReference type="Pfam" id="PF17836">
    <property type="entry name" value="PglD_N"/>
    <property type="match status" value="1"/>
</dbReference>
<dbReference type="PANTHER" id="PTHR43300">
    <property type="entry name" value="ACETYLTRANSFERASE"/>
    <property type="match status" value="1"/>
</dbReference>
<dbReference type="PANTHER" id="PTHR43300:SF7">
    <property type="entry name" value="UDP-N-ACETYLBACILLOSAMINE N-ACETYLTRANSFERASE"/>
    <property type="match status" value="1"/>
</dbReference>
<accession>A0A4U9UTF7</accession>